<evidence type="ECO:0000256" key="1">
    <source>
        <dbReference type="SAM" id="MobiDB-lite"/>
    </source>
</evidence>
<dbReference type="Proteomes" id="UP000005237">
    <property type="component" value="Unassembled WGS sequence"/>
</dbReference>
<feature type="region of interest" description="Disordered" evidence="1">
    <location>
        <begin position="1"/>
        <end position="20"/>
    </location>
</feature>
<sequence length="20" mass="2462">INKWRMRMNIEQENSRKNGG</sequence>
<evidence type="ECO:0000313" key="2">
    <source>
        <dbReference type="EnsemblMetazoa" id="CJA41173.1"/>
    </source>
</evidence>
<evidence type="ECO:0000313" key="3">
    <source>
        <dbReference type="Proteomes" id="UP000005237"/>
    </source>
</evidence>
<reference evidence="3" key="1">
    <citation type="submission" date="2010-08" db="EMBL/GenBank/DDBJ databases">
        <authorList>
            <consortium name="Caenorhabditis japonica Sequencing Consortium"/>
            <person name="Wilson R.K."/>
        </authorList>
    </citation>
    <scope>NUCLEOTIDE SEQUENCE [LARGE SCALE GENOMIC DNA]</scope>
    <source>
        <strain evidence="3">DF5081</strain>
    </source>
</reference>
<feature type="compositionally biased region" description="Basic and acidic residues" evidence="1">
    <location>
        <begin position="8"/>
        <end position="20"/>
    </location>
</feature>
<keyword evidence="3" id="KW-1185">Reference proteome</keyword>
<proteinExistence type="predicted"/>
<dbReference type="AlphaFoldDB" id="A0A8R1EV69"/>
<reference evidence="2" key="2">
    <citation type="submission" date="2022-06" db="UniProtKB">
        <authorList>
            <consortium name="EnsemblMetazoa"/>
        </authorList>
    </citation>
    <scope>IDENTIFICATION</scope>
    <source>
        <strain evidence="2">DF5081</strain>
    </source>
</reference>
<accession>A0A8R1EV69</accession>
<protein>
    <submittedName>
        <fullName evidence="2">Uncharacterized protein</fullName>
    </submittedName>
</protein>
<organism evidence="2 3">
    <name type="scientific">Caenorhabditis japonica</name>
    <dbReference type="NCBI Taxonomy" id="281687"/>
    <lineage>
        <taxon>Eukaryota</taxon>
        <taxon>Metazoa</taxon>
        <taxon>Ecdysozoa</taxon>
        <taxon>Nematoda</taxon>
        <taxon>Chromadorea</taxon>
        <taxon>Rhabditida</taxon>
        <taxon>Rhabditina</taxon>
        <taxon>Rhabditomorpha</taxon>
        <taxon>Rhabditoidea</taxon>
        <taxon>Rhabditidae</taxon>
        <taxon>Peloderinae</taxon>
        <taxon>Caenorhabditis</taxon>
    </lineage>
</organism>
<name>A0A8R1EV69_CAEJA</name>
<dbReference type="EnsemblMetazoa" id="CJA41173.1">
    <property type="protein sequence ID" value="CJA41173.1"/>
    <property type="gene ID" value="WBGene00217021"/>
</dbReference>